<name>A0ABN9UDQ5_9DINO</name>
<keyword evidence="2" id="KW-1185">Reference proteome</keyword>
<dbReference type="InterPro" id="IPR014937">
    <property type="entry name" value="DUF1810"/>
</dbReference>
<evidence type="ECO:0000313" key="2">
    <source>
        <dbReference type="Proteomes" id="UP001189429"/>
    </source>
</evidence>
<dbReference type="SUPFAM" id="SSF140736">
    <property type="entry name" value="Rv1873-like"/>
    <property type="match status" value="1"/>
</dbReference>
<gene>
    <name evidence="1" type="ORF">PCOR1329_LOCUS47696</name>
</gene>
<dbReference type="EMBL" id="CAUYUJ010015748">
    <property type="protein sequence ID" value="CAK0857628.1"/>
    <property type="molecule type" value="Genomic_DNA"/>
</dbReference>
<sequence length="108" mass="12059">MWYIFPQLKGLGRSPAAWRYGVASLEEARAYLRHPVLGDRLRECTRLVLAVQGRTAAEIFGWPDDVKLKSCMTLFALAESGGGVFAECLEKYFDGERDAATERALTSE</sequence>
<comment type="caution">
    <text evidence="1">The sequence shown here is derived from an EMBL/GenBank/DDBJ whole genome shotgun (WGS) entry which is preliminary data.</text>
</comment>
<dbReference type="InterPro" id="IPR036287">
    <property type="entry name" value="Rv1873-like_sf"/>
</dbReference>
<reference evidence="1" key="1">
    <citation type="submission" date="2023-10" db="EMBL/GenBank/DDBJ databases">
        <authorList>
            <person name="Chen Y."/>
            <person name="Shah S."/>
            <person name="Dougan E. K."/>
            <person name="Thang M."/>
            <person name="Chan C."/>
        </authorList>
    </citation>
    <scope>NUCLEOTIDE SEQUENCE [LARGE SCALE GENOMIC DNA]</scope>
</reference>
<organism evidence="1 2">
    <name type="scientific">Prorocentrum cordatum</name>
    <dbReference type="NCBI Taxonomy" id="2364126"/>
    <lineage>
        <taxon>Eukaryota</taxon>
        <taxon>Sar</taxon>
        <taxon>Alveolata</taxon>
        <taxon>Dinophyceae</taxon>
        <taxon>Prorocentrales</taxon>
        <taxon>Prorocentraceae</taxon>
        <taxon>Prorocentrum</taxon>
    </lineage>
</organism>
<protein>
    <recommendedName>
        <fullName evidence="3">DUF1810 domain-containing protein</fullName>
    </recommendedName>
</protein>
<accession>A0ABN9UDQ5</accession>
<dbReference type="Proteomes" id="UP001189429">
    <property type="component" value="Unassembled WGS sequence"/>
</dbReference>
<evidence type="ECO:0008006" key="3">
    <source>
        <dbReference type="Google" id="ProtNLM"/>
    </source>
</evidence>
<proteinExistence type="predicted"/>
<evidence type="ECO:0000313" key="1">
    <source>
        <dbReference type="EMBL" id="CAK0857628.1"/>
    </source>
</evidence>
<dbReference type="Pfam" id="PF08837">
    <property type="entry name" value="DUF1810"/>
    <property type="match status" value="1"/>
</dbReference>
<dbReference type="Gene3D" id="1.25.40.380">
    <property type="entry name" value="Protein of unknown function DUF1810"/>
    <property type="match status" value="1"/>
</dbReference>